<proteinExistence type="predicted"/>
<evidence type="ECO:0000256" key="1">
    <source>
        <dbReference type="SAM" id="SignalP"/>
    </source>
</evidence>
<dbReference type="Gene3D" id="1.10.2080.10">
    <property type="entry name" value="Insect odorant-binding protein A10/Ejaculatory bulb-specific protein 3"/>
    <property type="match status" value="1"/>
</dbReference>
<dbReference type="PANTHER" id="PTHR11257">
    <property type="entry name" value="CHEMOSENSORY PROTEIN-RELATED"/>
    <property type="match status" value="1"/>
</dbReference>
<keyword evidence="3" id="KW-1185">Reference proteome</keyword>
<evidence type="ECO:0000313" key="3">
    <source>
        <dbReference type="Proteomes" id="UP001562425"/>
    </source>
</evidence>
<feature type="chain" id="PRO_5044808077" evidence="1">
    <location>
        <begin position="22"/>
        <end position="128"/>
    </location>
</feature>
<reference evidence="2 3" key="1">
    <citation type="submission" date="2024-05" db="EMBL/GenBank/DDBJ databases">
        <title>Culex pipiens pipiens assembly and annotation.</title>
        <authorList>
            <person name="Alout H."/>
            <person name="Durand T."/>
        </authorList>
    </citation>
    <scope>NUCLEOTIDE SEQUENCE [LARGE SCALE GENOMIC DNA]</scope>
    <source>
        <strain evidence="2">HA-2024</strain>
        <tissue evidence="2">Whole body</tissue>
    </source>
</reference>
<dbReference type="InterPro" id="IPR005055">
    <property type="entry name" value="A10/PebIII"/>
</dbReference>
<keyword evidence="1" id="KW-0732">Signal</keyword>
<comment type="caution">
    <text evidence="2">The sequence shown here is derived from an EMBL/GenBank/DDBJ whole genome shotgun (WGS) entry which is preliminary data.</text>
</comment>
<dbReference type="EMBL" id="JBEHCU010008183">
    <property type="protein sequence ID" value="KAL1386834.1"/>
    <property type="molecule type" value="Genomic_DNA"/>
</dbReference>
<dbReference type="AlphaFoldDB" id="A0ABD1D121"/>
<evidence type="ECO:0000313" key="2">
    <source>
        <dbReference type="EMBL" id="KAL1386834.1"/>
    </source>
</evidence>
<dbReference type="InterPro" id="IPR036682">
    <property type="entry name" value="OS_D_A10/PebIII_sf"/>
</dbReference>
<protein>
    <submittedName>
        <fullName evidence="2">Uncharacterized protein</fullName>
    </submittedName>
</protein>
<dbReference type="SUPFAM" id="SSF100910">
    <property type="entry name" value="Chemosensory protein Csp2"/>
    <property type="match status" value="1"/>
</dbReference>
<dbReference type="Pfam" id="PF03392">
    <property type="entry name" value="OS-D"/>
    <property type="match status" value="1"/>
</dbReference>
<feature type="signal peptide" evidence="1">
    <location>
        <begin position="1"/>
        <end position="21"/>
    </location>
</feature>
<dbReference type="PANTHER" id="PTHR11257:SF13">
    <property type="entry name" value="GEO07322P1"/>
    <property type="match status" value="1"/>
</dbReference>
<sequence>MKSLVLSVLCLATLLVATTVAQQPRQYTDKFDNINVDQVLSNDRILSNYIRCLLDKGPCTQEGRELKKTLPDALRSNCEKCSEKQRNNSRKVISHLEAKKPADWKKLLDKYDPEGLYKSKFEKLNKRS</sequence>
<accession>A0ABD1D121</accession>
<gene>
    <name evidence="2" type="ORF">pipiens_003258</name>
</gene>
<organism evidence="2 3">
    <name type="scientific">Culex pipiens pipiens</name>
    <name type="common">Northern house mosquito</name>
    <dbReference type="NCBI Taxonomy" id="38569"/>
    <lineage>
        <taxon>Eukaryota</taxon>
        <taxon>Metazoa</taxon>
        <taxon>Ecdysozoa</taxon>
        <taxon>Arthropoda</taxon>
        <taxon>Hexapoda</taxon>
        <taxon>Insecta</taxon>
        <taxon>Pterygota</taxon>
        <taxon>Neoptera</taxon>
        <taxon>Endopterygota</taxon>
        <taxon>Diptera</taxon>
        <taxon>Nematocera</taxon>
        <taxon>Culicoidea</taxon>
        <taxon>Culicidae</taxon>
        <taxon>Culicinae</taxon>
        <taxon>Culicini</taxon>
        <taxon>Culex</taxon>
        <taxon>Culex</taxon>
    </lineage>
</organism>
<name>A0ABD1D121_CULPP</name>
<dbReference type="Proteomes" id="UP001562425">
    <property type="component" value="Unassembled WGS sequence"/>
</dbReference>